<dbReference type="GO" id="GO:0046872">
    <property type="term" value="F:metal ion binding"/>
    <property type="evidence" value="ECO:0007669"/>
    <property type="project" value="UniProtKB-KW"/>
</dbReference>
<feature type="binding site" evidence="1">
    <location>
        <position position="345"/>
    </location>
    <ligand>
        <name>Zn(2+)</name>
        <dbReference type="ChEBI" id="CHEBI:29105"/>
    </ligand>
</feature>
<dbReference type="SUPFAM" id="SSF158745">
    <property type="entry name" value="LanC-like"/>
    <property type="match status" value="1"/>
</dbReference>
<dbReference type="SMART" id="SM01260">
    <property type="entry name" value="LANC_like"/>
    <property type="match status" value="1"/>
</dbReference>
<dbReference type="InterPro" id="IPR012341">
    <property type="entry name" value="6hp_glycosidase-like_sf"/>
</dbReference>
<dbReference type="InterPro" id="IPR007822">
    <property type="entry name" value="LANC-like"/>
</dbReference>
<keyword evidence="1" id="KW-0479">Metal-binding</keyword>
<keyword evidence="3" id="KW-1185">Reference proteome</keyword>
<keyword evidence="1" id="KW-0862">Zinc</keyword>
<dbReference type="PANTHER" id="PTHR12736">
    <property type="entry name" value="LANC-LIKE PROTEIN"/>
    <property type="match status" value="1"/>
</dbReference>
<dbReference type="Pfam" id="PF05147">
    <property type="entry name" value="LANC_like"/>
    <property type="match status" value="1"/>
</dbReference>
<dbReference type="GO" id="GO:0031179">
    <property type="term" value="P:peptide modification"/>
    <property type="evidence" value="ECO:0007669"/>
    <property type="project" value="InterPro"/>
</dbReference>
<dbReference type="KEGG" id="psty:BFS30_02810"/>
<dbReference type="PANTHER" id="PTHR12736:SF7">
    <property type="entry name" value="LANC-LIKE PROTEIN 3"/>
    <property type="match status" value="1"/>
</dbReference>
<name>A0A1D7QCA9_9SPHI</name>
<proteinExistence type="predicted"/>
<accession>A0A1D7QCA9</accession>
<dbReference type="GO" id="GO:0005886">
    <property type="term" value="C:plasma membrane"/>
    <property type="evidence" value="ECO:0007669"/>
    <property type="project" value="TreeGrafter"/>
</dbReference>
<dbReference type="PRINTS" id="PR01950">
    <property type="entry name" value="LANCSUPER"/>
</dbReference>
<evidence type="ECO:0008006" key="4">
    <source>
        <dbReference type="Google" id="ProtNLM"/>
    </source>
</evidence>
<gene>
    <name evidence="2" type="ORF">BFS30_02810</name>
</gene>
<reference evidence="2 3" key="1">
    <citation type="submission" date="2016-08" db="EMBL/GenBank/DDBJ databases">
        <authorList>
            <person name="Seilhamer J.J."/>
        </authorList>
    </citation>
    <scope>NUCLEOTIDE SEQUENCE [LARGE SCALE GENOMIC DNA]</scope>
    <source>
        <strain evidence="2 3">DX4</strain>
    </source>
</reference>
<evidence type="ECO:0000256" key="1">
    <source>
        <dbReference type="PIRSR" id="PIRSR607822-1"/>
    </source>
</evidence>
<dbReference type="Gene3D" id="1.50.10.10">
    <property type="match status" value="1"/>
</dbReference>
<dbReference type="AlphaFoldDB" id="A0A1D7QCA9"/>
<protein>
    <recommendedName>
        <fullName evidence="4">Lanthionine synthetase C-like protein</fullName>
    </recommendedName>
</protein>
<dbReference type="GO" id="GO:0005975">
    <property type="term" value="P:carbohydrate metabolic process"/>
    <property type="evidence" value="ECO:0007669"/>
    <property type="project" value="InterPro"/>
</dbReference>
<dbReference type="OrthoDB" id="9148343at2"/>
<dbReference type="EMBL" id="CP017141">
    <property type="protein sequence ID" value="AOM76189.1"/>
    <property type="molecule type" value="Genomic_DNA"/>
</dbReference>
<dbReference type="RefSeq" id="WP_069377885.1">
    <property type="nucleotide sequence ID" value="NZ_CP017141.1"/>
</dbReference>
<evidence type="ECO:0000313" key="2">
    <source>
        <dbReference type="EMBL" id="AOM76189.1"/>
    </source>
</evidence>
<sequence>MTSFNPILTLTEIQTQKINAQLDQIHRELLSAAVRDDTGLYWPVPYYENPDEFSFKTTIDLFNGSAGIAIYFIARFEFYGRDEDLKTAEEIMGKALAAEEVLQPTSFGFYTGLTGLVYTCIRLYELNQQKKYLDTATRLIIRNQENMVKNTVKADFLSGYSGSLFVITLLYHHLKTAALLAIIRQLADRLVREARISETGLKWDYNRSKSAFDSLAGFSHGASGIAYSVMQVGQYFKNEALLYLAEQALQYEMQYFHPESENWLDLRLGSYRLSLPNAHKWDLNLFLPEMKEVNSWAHGATGIGLSRLYAWQITGNQDYWDQCKVILNRCATDLKVMKRTDFTLCSGYFGMVPFLLKFQELSGENHQDLLWSIAEAAGQQYERERSYNTYISAGTSDYGLLSGKTGVAYMLLQLLNPKMTNVVYPVLPPAPDGTKDLLNLPKPDLQQVIFSTYYPKTIQLLNHHELDFIAGIQAEDIQEFEKELHRKINLLPAAKGWEIMEVFNFESKMTNCWKTHKGHLCYARKNEFIRNRNQQLSLLTEEDFLNLYLELSDHVRFYPLNSGLRNIMSLKQSDQAALFIQEESGLSTFFIGRLPGLIVNQLCKEAIKGTALIDALLNAFPEQEQGAPEHRVLKERIVLQIKALVRSGIIGPANTSF</sequence>
<dbReference type="Proteomes" id="UP000094313">
    <property type="component" value="Chromosome"/>
</dbReference>
<organism evidence="2 3">
    <name type="scientific">Pedobacter steynii</name>
    <dbReference type="NCBI Taxonomy" id="430522"/>
    <lineage>
        <taxon>Bacteria</taxon>
        <taxon>Pseudomonadati</taxon>
        <taxon>Bacteroidota</taxon>
        <taxon>Sphingobacteriia</taxon>
        <taxon>Sphingobacteriales</taxon>
        <taxon>Sphingobacteriaceae</taxon>
        <taxon>Pedobacter</taxon>
    </lineage>
</organism>
<evidence type="ECO:0000313" key="3">
    <source>
        <dbReference type="Proteomes" id="UP000094313"/>
    </source>
</evidence>